<evidence type="ECO:0000313" key="2">
    <source>
        <dbReference type="Proteomes" id="UP001501758"/>
    </source>
</evidence>
<comment type="caution">
    <text evidence="1">The sequence shown here is derived from an EMBL/GenBank/DDBJ whole genome shotgun (WGS) entry which is preliminary data.</text>
</comment>
<reference evidence="2" key="1">
    <citation type="journal article" date="2019" name="Int. J. Syst. Evol. Microbiol.">
        <title>The Global Catalogue of Microorganisms (GCM) 10K type strain sequencing project: providing services to taxonomists for standard genome sequencing and annotation.</title>
        <authorList>
            <consortium name="The Broad Institute Genomics Platform"/>
            <consortium name="The Broad Institute Genome Sequencing Center for Infectious Disease"/>
            <person name="Wu L."/>
            <person name="Ma J."/>
        </authorList>
    </citation>
    <scope>NUCLEOTIDE SEQUENCE [LARGE SCALE GENOMIC DNA]</scope>
    <source>
        <strain evidence="2">JCM 15974</strain>
    </source>
</reference>
<dbReference type="Proteomes" id="UP001501758">
    <property type="component" value="Unassembled WGS sequence"/>
</dbReference>
<name>A0ABP3U6X2_9FLAO</name>
<organism evidence="1 2">
    <name type="scientific">Aquimarina litoralis</name>
    <dbReference type="NCBI Taxonomy" id="584605"/>
    <lineage>
        <taxon>Bacteria</taxon>
        <taxon>Pseudomonadati</taxon>
        <taxon>Bacteroidota</taxon>
        <taxon>Flavobacteriia</taxon>
        <taxon>Flavobacteriales</taxon>
        <taxon>Flavobacteriaceae</taxon>
        <taxon>Aquimarina</taxon>
    </lineage>
</organism>
<evidence type="ECO:0000313" key="1">
    <source>
        <dbReference type="EMBL" id="GAA0725769.1"/>
    </source>
</evidence>
<keyword evidence="2" id="KW-1185">Reference proteome</keyword>
<proteinExistence type="predicted"/>
<gene>
    <name evidence="1" type="ORF">GCM10009430_31940</name>
</gene>
<protein>
    <submittedName>
        <fullName evidence="1">Uncharacterized protein</fullName>
    </submittedName>
</protein>
<sequence length="50" mass="6065">MINHRINSNNLHLNFTPIEKNRKVLKRNKKYYHLRLLGIEIKLIITQVLL</sequence>
<dbReference type="EMBL" id="BAAAGE010000003">
    <property type="protein sequence ID" value="GAA0725769.1"/>
    <property type="molecule type" value="Genomic_DNA"/>
</dbReference>
<accession>A0ABP3U6X2</accession>